<keyword evidence="1" id="KW-0812">Transmembrane</keyword>
<evidence type="ECO:0008006" key="6">
    <source>
        <dbReference type="Google" id="ProtNLM"/>
    </source>
</evidence>
<dbReference type="AlphaFoldDB" id="A0A8J2YYX0"/>
<feature type="transmembrane region" description="Helical" evidence="1">
    <location>
        <begin position="170"/>
        <end position="188"/>
    </location>
</feature>
<evidence type="ECO:0000259" key="3">
    <source>
        <dbReference type="Pfam" id="PF13194"/>
    </source>
</evidence>
<dbReference type="Proteomes" id="UP000646365">
    <property type="component" value="Unassembled WGS sequence"/>
</dbReference>
<dbReference type="InterPro" id="IPR049177">
    <property type="entry name" value="MgtC_SapB_SrpB_YhiD_N"/>
</dbReference>
<dbReference type="RefSeq" id="WP_189051613.1">
    <property type="nucleotide sequence ID" value="NZ_BMJQ01000020.1"/>
</dbReference>
<dbReference type="PANTHER" id="PTHR39084">
    <property type="entry name" value="MEMBRANE PROTEIN-RELATED"/>
    <property type="match status" value="1"/>
</dbReference>
<feature type="transmembrane region" description="Helical" evidence="1">
    <location>
        <begin position="226"/>
        <end position="250"/>
    </location>
</feature>
<keyword evidence="1" id="KW-1133">Transmembrane helix</keyword>
<feature type="domain" description="DUF4010" evidence="3">
    <location>
        <begin position="175"/>
        <end position="383"/>
    </location>
</feature>
<organism evidence="4 5">
    <name type="scientific">Aliidongia dinghuensis</name>
    <dbReference type="NCBI Taxonomy" id="1867774"/>
    <lineage>
        <taxon>Bacteria</taxon>
        <taxon>Pseudomonadati</taxon>
        <taxon>Pseudomonadota</taxon>
        <taxon>Alphaproteobacteria</taxon>
        <taxon>Rhodospirillales</taxon>
        <taxon>Dongiaceae</taxon>
        <taxon>Aliidongia</taxon>
    </lineage>
</organism>
<comment type="caution">
    <text evidence="4">The sequence shown here is derived from an EMBL/GenBank/DDBJ whole genome shotgun (WGS) entry which is preliminary data.</text>
</comment>
<evidence type="ECO:0000256" key="1">
    <source>
        <dbReference type="SAM" id="Phobius"/>
    </source>
</evidence>
<keyword evidence="1" id="KW-0472">Membrane</keyword>
<gene>
    <name evidence="4" type="ORF">GCM10011611_57280</name>
</gene>
<dbReference type="Pfam" id="PF02308">
    <property type="entry name" value="MgtC"/>
    <property type="match status" value="1"/>
</dbReference>
<dbReference type="PANTHER" id="PTHR39084:SF1">
    <property type="entry name" value="DUF4010 DOMAIN-CONTAINING PROTEIN"/>
    <property type="match status" value="1"/>
</dbReference>
<evidence type="ECO:0000259" key="2">
    <source>
        <dbReference type="Pfam" id="PF02308"/>
    </source>
</evidence>
<sequence length="413" mass="41535">MASPWLNFAAALALGLLIGLERERSKGEGPTRNPAGIRTFALAALVGAVATHLGGVWFLAIVTGAVTLLATVSYIHTRDGDPGITTEIALLGTPLLGALAMSELATAAALGVVFAVVLAAKEPVHRFVTGVLTNAEVTDGLVLAIASLVIWPQLPDRYMGPWQALNPHSIWLLVILVLAIGAGGHIAGRALGSRLGLPLSGLASGFVSSTATIGSMGSRASQVPTVMAGAVAGAALSTVATYVQMALVLLATNRATFGAMVPTLVAGGGVAAIYGLVFTGRALKADNGLDLEPKRAISLKGALALAATMAVMLIVAAAMKEFLGETGIIVGAALAGFVDTHSAAISVASLVASDRLSPDDALVPILMAMTTNTVSKAAMAIGAGSRGFAVRIIPGLVLAMGATWGAMALTRLG</sequence>
<reference evidence="4" key="1">
    <citation type="journal article" date="2014" name="Int. J. Syst. Evol. Microbiol.">
        <title>Complete genome sequence of Corynebacterium casei LMG S-19264T (=DSM 44701T), isolated from a smear-ripened cheese.</title>
        <authorList>
            <consortium name="US DOE Joint Genome Institute (JGI-PGF)"/>
            <person name="Walter F."/>
            <person name="Albersmeier A."/>
            <person name="Kalinowski J."/>
            <person name="Ruckert C."/>
        </authorList>
    </citation>
    <scope>NUCLEOTIDE SEQUENCE</scope>
    <source>
        <strain evidence="4">CGMCC 1.15725</strain>
    </source>
</reference>
<feature type="transmembrane region" description="Helical" evidence="1">
    <location>
        <begin position="195"/>
        <end position="214"/>
    </location>
</feature>
<feature type="transmembrane region" description="Helical" evidence="1">
    <location>
        <begin position="361"/>
        <end position="381"/>
    </location>
</feature>
<reference evidence="4" key="2">
    <citation type="submission" date="2020-09" db="EMBL/GenBank/DDBJ databases">
        <authorList>
            <person name="Sun Q."/>
            <person name="Zhou Y."/>
        </authorList>
    </citation>
    <scope>NUCLEOTIDE SEQUENCE</scope>
    <source>
        <strain evidence="4">CGMCC 1.15725</strain>
    </source>
</reference>
<feature type="transmembrane region" description="Helical" evidence="1">
    <location>
        <begin position="35"/>
        <end position="51"/>
    </location>
</feature>
<proteinExistence type="predicted"/>
<accession>A0A8J2YYX0</accession>
<dbReference type="InterPro" id="IPR025105">
    <property type="entry name" value="DUF4010"/>
</dbReference>
<feature type="transmembrane region" description="Helical" evidence="1">
    <location>
        <begin position="388"/>
        <end position="409"/>
    </location>
</feature>
<dbReference type="EMBL" id="BMJQ01000020">
    <property type="protein sequence ID" value="GGF43375.1"/>
    <property type="molecule type" value="Genomic_DNA"/>
</dbReference>
<feature type="transmembrane region" description="Helical" evidence="1">
    <location>
        <begin position="297"/>
        <end position="316"/>
    </location>
</feature>
<protein>
    <recommendedName>
        <fullName evidence="6">DUF4010 domain-containing protein</fullName>
    </recommendedName>
</protein>
<keyword evidence="5" id="KW-1185">Reference proteome</keyword>
<evidence type="ECO:0000313" key="5">
    <source>
        <dbReference type="Proteomes" id="UP000646365"/>
    </source>
</evidence>
<feature type="transmembrane region" description="Helical" evidence="1">
    <location>
        <begin position="328"/>
        <end position="349"/>
    </location>
</feature>
<dbReference type="Pfam" id="PF13194">
    <property type="entry name" value="DUF4010"/>
    <property type="match status" value="1"/>
</dbReference>
<feature type="domain" description="MgtC/SapB/SrpB/YhiD N-terminal" evidence="2">
    <location>
        <begin position="9"/>
        <end position="126"/>
    </location>
</feature>
<feature type="transmembrane region" description="Helical" evidence="1">
    <location>
        <begin position="95"/>
        <end position="120"/>
    </location>
</feature>
<name>A0A8J2YYX0_9PROT</name>
<evidence type="ECO:0000313" key="4">
    <source>
        <dbReference type="EMBL" id="GGF43375.1"/>
    </source>
</evidence>
<feature type="transmembrane region" description="Helical" evidence="1">
    <location>
        <begin position="127"/>
        <end position="150"/>
    </location>
</feature>
<feature type="transmembrane region" description="Helical" evidence="1">
    <location>
        <begin position="257"/>
        <end position="277"/>
    </location>
</feature>